<keyword evidence="11" id="KW-0449">Lipoprotein</keyword>
<comment type="similarity">
    <text evidence="1 9 10">Belongs to the peptidase A8 family.</text>
</comment>
<feature type="transmembrane region" description="Helical" evidence="9">
    <location>
        <begin position="95"/>
        <end position="115"/>
    </location>
</feature>
<dbReference type="GO" id="GO:0006508">
    <property type="term" value="P:proteolysis"/>
    <property type="evidence" value="ECO:0007669"/>
    <property type="project" value="UniProtKB-KW"/>
</dbReference>
<keyword evidence="2 9" id="KW-1003">Cell membrane</keyword>
<dbReference type="PANTHER" id="PTHR33695">
    <property type="entry name" value="LIPOPROTEIN SIGNAL PEPTIDASE"/>
    <property type="match status" value="1"/>
</dbReference>
<evidence type="ECO:0000256" key="5">
    <source>
        <dbReference type="ARBA" id="ARBA00022750"/>
    </source>
</evidence>
<evidence type="ECO:0000256" key="3">
    <source>
        <dbReference type="ARBA" id="ARBA00022670"/>
    </source>
</evidence>
<comment type="catalytic activity">
    <reaction evidence="9">
        <text>Release of signal peptides from bacterial membrane prolipoproteins. Hydrolyzes -Xaa-Yaa-Zaa-|-(S,diacylglyceryl)Cys-, in which Xaa is hydrophobic (preferably Leu), and Yaa (Ala or Ser) and Zaa (Gly or Ala) have small, neutral side chains.</text>
        <dbReference type="EC" id="3.4.23.36"/>
    </reaction>
</comment>
<dbReference type="GO" id="GO:0004190">
    <property type="term" value="F:aspartic-type endopeptidase activity"/>
    <property type="evidence" value="ECO:0007669"/>
    <property type="project" value="UniProtKB-UniRule"/>
</dbReference>
<comment type="caution">
    <text evidence="12">The sequence shown here is derived from an EMBL/GenBank/DDBJ whole genome shotgun (WGS) entry which is preliminary data.</text>
</comment>
<evidence type="ECO:0000313" key="11">
    <source>
        <dbReference type="EMBL" id="GHF58387.1"/>
    </source>
</evidence>
<comment type="caution">
    <text evidence="9">Lacks conserved residue(s) required for the propagation of feature annotation.</text>
</comment>
<sequence>MPRPSPQVIPLLAFSVLLLADLLVKAWASQHLPAAEPRTLIPGLLSLNYTLNTGMAWGLLPNLTLPLALLRLLVGLGVVAALFRGRIPGPRALALGLIGAGALSNAVDGLTRGAVVDYLTSPLLDRVHLLLSTQSFPIFNGADMLVLAGVVLLVLTPAPRTALRPQGDHL</sequence>
<evidence type="ECO:0000256" key="9">
    <source>
        <dbReference type="HAMAP-Rule" id="MF_00161"/>
    </source>
</evidence>
<evidence type="ECO:0000256" key="1">
    <source>
        <dbReference type="ARBA" id="ARBA00006139"/>
    </source>
</evidence>
<dbReference type="Proteomes" id="UP000619376">
    <property type="component" value="Unassembled WGS sequence"/>
</dbReference>
<dbReference type="Pfam" id="PF01252">
    <property type="entry name" value="Peptidase_A8"/>
    <property type="match status" value="1"/>
</dbReference>
<dbReference type="PANTHER" id="PTHR33695:SF1">
    <property type="entry name" value="LIPOPROTEIN SIGNAL PEPTIDASE"/>
    <property type="match status" value="1"/>
</dbReference>
<organism evidence="12 13">
    <name type="scientific">Deinococcus metalli</name>
    <dbReference type="NCBI Taxonomy" id="1141878"/>
    <lineage>
        <taxon>Bacteria</taxon>
        <taxon>Thermotogati</taxon>
        <taxon>Deinococcota</taxon>
        <taxon>Deinococci</taxon>
        <taxon>Deinococcales</taxon>
        <taxon>Deinococcaceae</taxon>
        <taxon>Deinococcus</taxon>
    </lineage>
</organism>
<comment type="pathway">
    <text evidence="9">Protein modification; lipoprotein biosynthesis (signal peptide cleavage).</text>
</comment>
<dbReference type="EMBL" id="JACHFK010000013">
    <property type="protein sequence ID" value="MBB5378533.1"/>
    <property type="molecule type" value="Genomic_DNA"/>
</dbReference>
<comment type="subcellular location">
    <subcellularLocation>
        <location evidence="9">Cell membrane</location>
        <topology evidence="9">Multi-pass membrane protein</topology>
    </subcellularLocation>
</comment>
<keyword evidence="6 9" id="KW-0378">Hydrolase</keyword>
<dbReference type="HAMAP" id="MF_00161">
    <property type="entry name" value="LspA"/>
    <property type="match status" value="1"/>
</dbReference>
<reference evidence="11" key="4">
    <citation type="submission" date="2024-05" db="EMBL/GenBank/DDBJ databases">
        <authorList>
            <person name="Sun Q."/>
            <person name="Zhou Y."/>
        </authorList>
    </citation>
    <scope>NUCLEOTIDE SEQUENCE</scope>
    <source>
        <strain evidence="11">CGMCC 1.18437</strain>
    </source>
</reference>
<keyword evidence="7 9" id="KW-1133">Transmembrane helix</keyword>
<evidence type="ECO:0000313" key="13">
    <source>
        <dbReference type="Proteomes" id="UP000539473"/>
    </source>
</evidence>
<reference evidence="14" key="2">
    <citation type="journal article" date="2019" name="Int. J. Syst. Evol. Microbiol.">
        <title>The Global Catalogue of Microorganisms (GCM) 10K type strain sequencing project: providing services to taxonomists for standard genome sequencing and annotation.</title>
        <authorList>
            <consortium name="The Broad Institute Genomics Platform"/>
            <consortium name="The Broad Institute Genome Sequencing Center for Infectious Disease"/>
            <person name="Wu L."/>
            <person name="Ma J."/>
        </authorList>
    </citation>
    <scope>NUCLEOTIDE SEQUENCE [LARGE SCALE GENOMIC DNA]</scope>
    <source>
        <strain evidence="14">CGMCC 1.18437</strain>
    </source>
</reference>
<evidence type="ECO:0000256" key="6">
    <source>
        <dbReference type="ARBA" id="ARBA00022801"/>
    </source>
</evidence>
<feature type="active site" evidence="9">
    <location>
        <position position="117"/>
    </location>
</feature>
<keyword evidence="14" id="KW-1185">Reference proteome</keyword>
<keyword evidence="5 9" id="KW-0064">Aspartyl protease</keyword>
<dbReference type="GO" id="GO:0005886">
    <property type="term" value="C:plasma membrane"/>
    <property type="evidence" value="ECO:0007669"/>
    <property type="project" value="UniProtKB-SubCell"/>
</dbReference>
<feature type="transmembrane region" description="Helical" evidence="9">
    <location>
        <begin position="135"/>
        <end position="155"/>
    </location>
</feature>
<dbReference type="EC" id="3.4.23.36" evidence="9"/>
<evidence type="ECO:0000313" key="12">
    <source>
        <dbReference type="EMBL" id="MBB5378533.1"/>
    </source>
</evidence>
<dbReference type="UniPathway" id="UPA00665"/>
<evidence type="ECO:0000313" key="14">
    <source>
        <dbReference type="Proteomes" id="UP000619376"/>
    </source>
</evidence>
<accession>A0A7W8KJW6</accession>
<feature type="transmembrane region" description="Helical" evidence="9">
    <location>
        <begin position="63"/>
        <end position="83"/>
    </location>
</feature>
<feature type="active site" evidence="9">
    <location>
        <position position="143"/>
    </location>
</feature>
<reference evidence="11" key="1">
    <citation type="journal article" date="2014" name="Int. J. Syst. Evol. Microbiol.">
        <title>Complete genome of a new Firmicutes species belonging to the dominant human colonic microbiota ('Ruminococcus bicirculans') reveals two chromosomes and a selective capacity to utilize plant glucans.</title>
        <authorList>
            <consortium name="NISC Comparative Sequencing Program"/>
            <person name="Wegmann U."/>
            <person name="Louis P."/>
            <person name="Goesmann A."/>
            <person name="Henrissat B."/>
            <person name="Duncan S.H."/>
            <person name="Flint H.J."/>
        </authorList>
    </citation>
    <scope>NUCLEOTIDE SEQUENCE</scope>
    <source>
        <strain evidence="11">CGMCC 1.18437</strain>
    </source>
</reference>
<dbReference type="EMBL" id="BNAJ01000012">
    <property type="protein sequence ID" value="GHF58387.1"/>
    <property type="molecule type" value="Genomic_DNA"/>
</dbReference>
<evidence type="ECO:0000256" key="4">
    <source>
        <dbReference type="ARBA" id="ARBA00022692"/>
    </source>
</evidence>
<gene>
    <name evidence="9 11" type="primary">lspA</name>
    <name evidence="11" type="ORF">GCM10017781_38340</name>
    <name evidence="12" type="ORF">HNQ07_004040</name>
</gene>
<comment type="function">
    <text evidence="9">This protein specifically catalyzes the removal of signal peptides from prolipoproteins.</text>
</comment>
<evidence type="ECO:0000256" key="8">
    <source>
        <dbReference type="ARBA" id="ARBA00023136"/>
    </source>
</evidence>
<evidence type="ECO:0000256" key="7">
    <source>
        <dbReference type="ARBA" id="ARBA00022989"/>
    </source>
</evidence>
<dbReference type="Proteomes" id="UP000539473">
    <property type="component" value="Unassembled WGS sequence"/>
</dbReference>
<keyword evidence="8 9" id="KW-0472">Membrane</keyword>
<reference evidence="12 13" key="3">
    <citation type="submission" date="2020-08" db="EMBL/GenBank/DDBJ databases">
        <title>Genomic Encyclopedia of Type Strains, Phase IV (KMG-IV): sequencing the most valuable type-strain genomes for metagenomic binning, comparative biology and taxonomic classification.</title>
        <authorList>
            <person name="Goeker M."/>
        </authorList>
    </citation>
    <scope>NUCLEOTIDE SEQUENCE [LARGE SCALE GENOMIC DNA]</scope>
    <source>
        <strain evidence="12 13">DSM 27521</strain>
    </source>
</reference>
<dbReference type="PRINTS" id="PR00781">
    <property type="entry name" value="LIPOSIGPTASE"/>
</dbReference>
<protein>
    <recommendedName>
        <fullName evidence="9">Lipoprotein signal peptidase</fullName>
        <ecNumber evidence="9">3.4.23.36</ecNumber>
    </recommendedName>
    <alternativeName>
        <fullName evidence="9">Prolipoprotein signal peptidase</fullName>
    </alternativeName>
    <alternativeName>
        <fullName evidence="9">Signal peptidase II</fullName>
        <shortName evidence="9">SPase II</shortName>
    </alternativeName>
</protein>
<proteinExistence type="inferred from homology"/>
<keyword evidence="4 9" id="KW-0812">Transmembrane</keyword>
<dbReference type="AlphaFoldDB" id="A0A7W8KJW6"/>
<keyword evidence="3 9" id="KW-0645">Protease</keyword>
<evidence type="ECO:0000256" key="10">
    <source>
        <dbReference type="RuleBase" id="RU004181"/>
    </source>
</evidence>
<evidence type="ECO:0000256" key="2">
    <source>
        <dbReference type="ARBA" id="ARBA00022475"/>
    </source>
</evidence>
<dbReference type="InterPro" id="IPR001872">
    <property type="entry name" value="Peptidase_A8"/>
</dbReference>
<dbReference type="RefSeq" id="WP_184115083.1">
    <property type="nucleotide sequence ID" value="NZ_BNAJ01000012.1"/>
</dbReference>
<name>A0A7W8KJW6_9DEIO</name>